<evidence type="ECO:0000313" key="4">
    <source>
        <dbReference type="Proteomes" id="UP001352223"/>
    </source>
</evidence>
<accession>A0ABU6C4L9</accession>
<dbReference type="PROSITE" id="PS50975">
    <property type="entry name" value="ATP_GRASP"/>
    <property type="match status" value="1"/>
</dbReference>
<evidence type="ECO:0000256" key="1">
    <source>
        <dbReference type="PROSITE-ProRule" id="PRU00409"/>
    </source>
</evidence>
<keyword evidence="4" id="KW-1185">Reference proteome</keyword>
<dbReference type="SUPFAM" id="SSF56059">
    <property type="entry name" value="Glutathione synthetase ATP-binding domain-like"/>
    <property type="match status" value="1"/>
</dbReference>
<reference evidence="3 4" key="1">
    <citation type="submission" date="2022-10" db="EMBL/GenBank/DDBJ databases">
        <authorList>
            <person name="Xie J."/>
            <person name="Shen N."/>
        </authorList>
    </citation>
    <scope>NUCLEOTIDE SEQUENCE [LARGE SCALE GENOMIC DNA]</scope>
    <source>
        <strain evidence="3 4">DSM 41681</strain>
    </source>
</reference>
<proteinExistence type="predicted"/>
<gene>
    <name evidence="3" type="ORF">OKJ48_05280</name>
</gene>
<dbReference type="Gene3D" id="3.30.470.20">
    <property type="entry name" value="ATP-grasp fold, B domain"/>
    <property type="match status" value="1"/>
</dbReference>
<feature type="non-terminal residue" evidence="3">
    <location>
        <position position="392"/>
    </location>
</feature>
<sequence>MLDPCVPVVLLRIDPNPFHHGTLGAARSLGRCGVEVHVAAEAAGSPVARSRYVTRTHPAPRPEASPGEIAAVLRRTAARVARPAVLIPMDDAGAIAVSRLRTTLTEMFLLPEQPEHLAEYVADKARLPELCRAVGIEHPRTLLPRDEHEAYTAALELGLPVVAKWSHPWLLPPGSGLRSTCLVSSPEEAGNLYLKGAATGSELLLQRYVAAGPGSDWFFHGYADRHGALHGGGAGTKRHAWPRGAGLTAVGRWDHAPRLHAMAEHLVEALGYRGIFDIDFRRDAETGAYHLLDFNPRPGAQFRLFADAGGLDVVRAQYLDLTHQALPAARTLPGRTFIVENYAPLSALRALMAGTLPARRGPTSPEFAWHAQDDPGPARAMAAGWPRHAARR</sequence>
<dbReference type="RefSeq" id="WP_324766644.1">
    <property type="nucleotide sequence ID" value="NZ_JAOZYB010000023.1"/>
</dbReference>
<dbReference type="EMBL" id="JAOZYB010000023">
    <property type="protein sequence ID" value="MEB3959663.1"/>
    <property type="molecule type" value="Genomic_DNA"/>
</dbReference>
<organism evidence="3 4">
    <name type="scientific">Streptomyces kunmingensis</name>
    <dbReference type="NCBI Taxonomy" id="68225"/>
    <lineage>
        <taxon>Bacteria</taxon>
        <taxon>Bacillati</taxon>
        <taxon>Actinomycetota</taxon>
        <taxon>Actinomycetes</taxon>
        <taxon>Kitasatosporales</taxon>
        <taxon>Streptomycetaceae</taxon>
        <taxon>Streptomyces</taxon>
    </lineage>
</organism>
<dbReference type="Proteomes" id="UP001352223">
    <property type="component" value="Unassembled WGS sequence"/>
</dbReference>
<evidence type="ECO:0000313" key="3">
    <source>
        <dbReference type="EMBL" id="MEB3959663.1"/>
    </source>
</evidence>
<comment type="caution">
    <text evidence="3">The sequence shown here is derived from an EMBL/GenBank/DDBJ whole genome shotgun (WGS) entry which is preliminary data.</text>
</comment>
<feature type="domain" description="ATP-grasp" evidence="2">
    <location>
        <begin position="128"/>
        <end position="322"/>
    </location>
</feature>
<dbReference type="InterPro" id="IPR011761">
    <property type="entry name" value="ATP-grasp"/>
</dbReference>
<evidence type="ECO:0000259" key="2">
    <source>
        <dbReference type="PROSITE" id="PS50975"/>
    </source>
</evidence>
<keyword evidence="1" id="KW-0547">Nucleotide-binding</keyword>
<keyword evidence="1" id="KW-0067">ATP-binding</keyword>
<protein>
    <submittedName>
        <fullName evidence="3">ATP-grasp domain-containing protein</fullName>
    </submittedName>
</protein>
<name>A0ABU6C4L9_9ACTN</name>